<dbReference type="PANTHER" id="PTHR19303">
    <property type="entry name" value="TRANSPOSON"/>
    <property type="match status" value="1"/>
</dbReference>
<dbReference type="AlphaFoldDB" id="A0A9Q0N8E2"/>
<keyword evidence="2" id="KW-0732">Signal</keyword>
<feature type="compositionally biased region" description="Polar residues" evidence="1">
    <location>
        <begin position="192"/>
        <end position="204"/>
    </location>
</feature>
<dbReference type="EMBL" id="WJQU01000001">
    <property type="protein sequence ID" value="KAJ6645677.1"/>
    <property type="molecule type" value="Genomic_DNA"/>
</dbReference>
<feature type="compositionally biased region" description="Acidic residues" evidence="1">
    <location>
        <begin position="205"/>
        <end position="220"/>
    </location>
</feature>
<evidence type="ECO:0000259" key="3">
    <source>
        <dbReference type="Pfam" id="PF03184"/>
    </source>
</evidence>
<dbReference type="GO" id="GO:0003677">
    <property type="term" value="F:DNA binding"/>
    <property type="evidence" value="ECO:0007669"/>
    <property type="project" value="TreeGrafter"/>
</dbReference>
<dbReference type="Gene3D" id="3.30.420.10">
    <property type="entry name" value="Ribonuclease H-like superfamily/Ribonuclease H"/>
    <property type="match status" value="1"/>
</dbReference>
<comment type="caution">
    <text evidence="4">The sequence shown here is derived from an EMBL/GenBank/DDBJ whole genome shotgun (WGS) entry which is preliminary data.</text>
</comment>
<dbReference type="InterPro" id="IPR050863">
    <property type="entry name" value="CenT-Element_Derived"/>
</dbReference>
<organism evidence="4 5">
    <name type="scientific">Pseudolycoriella hygida</name>
    <dbReference type="NCBI Taxonomy" id="35572"/>
    <lineage>
        <taxon>Eukaryota</taxon>
        <taxon>Metazoa</taxon>
        <taxon>Ecdysozoa</taxon>
        <taxon>Arthropoda</taxon>
        <taxon>Hexapoda</taxon>
        <taxon>Insecta</taxon>
        <taxon>Pterygota</taxon>
        <taxon>Neoptera</taxon>
        <taxon>Endopterygota</taxon>
        <taxon>Diptera</taxon>
        <taxon>Nematocera</taxon>
        <taxon>Sciaroidea</taxon>
        <taxon>Sciaridae</taxon>
        <taxon>Pseudolycoriella</taxon>
    </lineage>
</organism>
<dbReference type="Pfam" id="PF03184">
    <property type="entry name" value="DDE_1"/>
    <property type="match status" value="1"/>
</dbReference>
<keyword evidence="5" id="KW-1185">Reference proteome</keyword>
<proteinExistence type="predicted"/>
<dbReference type="InterPro" id="IPR036397">
    <property type="entry name" value="RNaseH_sf"/>
</dbReference>
<dbReference type="InterPro" id="IPR004875">
    <property type="entry name" value="DDE_SF_endonuclease_dom"/>
</dbReference>
<reference evidence="4" key="1">
    <citation type="submission" date="2022-07" db="EMBL/GenBank/DDBJ databases">
        <authorList>
            <person name="Trinca V."/>
            <person name="Uliana J.V.C."/>
            <person name="Torres T.T."/>
            <person name="Ward R.J."/>
            <person name="Monesi N."/>
        </authorList>
    </citation>
    <scope>NUCLEOTIDE SEQUENCE</scope>
    <source>
        <strain evidence="4">HSMRA1968</strain>
        <tissue evidence="4">Whole embryos</tissue>
    </source>
</reference>
<dbReference type="PANTHER" id="PTHR19303:SF74">
    <property type="entry name" value="POGO TRANSPOSABLE ELEMENT WITH KRAB DOMAIN"/>
    <property type="match status" value="1"/>
</dbReference>
<name>A0A9Q0N8E2_9DIPT</name>
<dbReference type="Proteomes" id="UP001151699">
    <property type="component" value="Chromosome A"/>
</dbReference>
<accession>A0A9Q0N8E2</accession>
<sequence length="220" mass="24160">MHFGILVTLAVTVSSTGVALPPFFVFPRKNYKPTFVIGGPTGCAGSANPSGWMNSEHFFEFLVFFQSHARASPENPVLLILDNHESHLSIRGLDFCIENSIVVLSLPPHYSHKLQPLDRSVFGPFKKALNTHCDNWVISNPGSAMTIYHIPGIVSTSLPLATTIPNIVAGFRCTGIFPLNPDVFQEVDFMPSITTDRPPQNNTTADEETSEGFLNDSEEE</sequence>
<evidence type="ECO:0000313" key="4">
    <source>
        <dbReference type="EMBL" id="KAJ6645677.1"/>
    </source>
</evidence>
<feature type="region of interest" description="Disordered" evidence="1">
    <location>
        <begin position="192"/>
        <end position="220"/>
    </location>
</feature>
<evidence type="ECO:0000313" key="5">
    <source>
        <dbReference type="Proteomes" id="UP001151699"/>
    </source>
</evidence>
<evidence type="ECO:0000256" key="2">
    <source>
        <dbReference type="SAM" id="SignalP"/>
    </source>
</evidence>
<gene>
    <name evidence="4" type="primary">clz9</name>
    <name evidence="4" type="ORF">Bhyg_00885</name>
</gene>
<feature type="chain" id="PRO_5040427866" evidence="2">
    <location>
        <begin position="20"/>
        <end position="220"/>
    </location>
</feature>
<feature type="domain" description="DDE-1" evidence="3">
    <location>
        <begin position="8"/>
        <end position="139"/>
    </location>
</feature>
<dbReference type="GO" id="GO:0005634">
    <property type="term" value="C:nucleus"/>
    <property type="evidence" value="ECO:0007669"/>
    <property type="project" value="TreeGrafter"/>
</dbReference>
<evidence type="ECO:0000256" key="1">
    <source>
        <dbReference type="SAM" id="MobiDB-lite"/>
    </source>
</evidence>
<dbReference type="OrthoDB" id="7764587at2759"/>
<feature type="signal peptide" evidence="2">
    <location>
        <begin position="1"/>
        <end position="19"/>
    </location>
</feature>
<protein>
    <submittedName>
        <fullName evidence="4">MFS-type transporter clz9</fullName>
    </submittedName>
</protein>